<keyword evidence="3" id="KW-1185">Reference proteome</keyword>
<evidence type="ECO:0000256" key="1">
    <source>
        <dbReference type="ARBA" id="ARBA00006484"/>
    </source>
</evidence>
<dbReference type="Pfam" id="PF00106">
    <property type="entry name" value="adh_short"/>
    <property type="match status" value="1"/>
</dbReference>
<comment type="similarity">
    <text evidence="1">Belongs to the short-chain dehydrogenases/reductases (SDR) family.</text>
</comment>
<dbReference type="InterPro" id="IPR036291">
    <property type="entry name" value="NAD(P)-bd_dom_sf"/>
</dbReference>
<evidence type="ECO:0000313" key="3">
    <source>
        <dbReference type="Proteomes" id="UP000198915"/>
    </source>
</evidence>
<reference evidence="3" key="1">
    <citation type="submission" date="2016-10" db="EMBL/GenBank/DDBJ databases">
        <authorList>
            <person name="Varghese N."/>
            <person name="Submissions S."/>
        </authorList>
    </citation>
    <scope>NUCLEOTIDE SEQUENCE [LARGE SCALE GENOMIC DNA]</scope>
    <source>
        <strain evidence="3">OK042</strain>
    </source>
</reference>
<accession>A0A1I3VPM6</accession>
<dbReference type="PRINTS" id="PR00081">
    <property type="entry name" value="GDHRDH"/>
</dbReference>
<organism evidence="2 3">
    <name type="scientific">Brevibacillus centrosporus</name>
    <dbReference type="NCBI Taxonomy" id="54910"/>
    <lineage>
        <taxon>Bacteria</taxon>
        <taxon>Bacillati</taxon>
        <taxon>Bacillota</taxon>
        <taxon>Bacilli</taxon>
        <taxon>Bacillales</taxon>
        <taxon>Paenibacillaceae</taxon>
        <taxon>Brevibacillus</taxon>
    </lineage>
</organism>
<dbReference type="InterPro" id="IPR020904">
    <property type="entry name" value="Sc_DH/Rdtase_CS"/>
</dbReference>
<proteinExistence type="inferred from homology"/>
<dbReference type="InterPro" id="IPR002347">
    <property type="entry name" value="SDR_fam"/>
</dbReference>
<protein>
    <submittedName>
        <fullName evidence="2">Short chain dehydrogenase</fullName>
    </submittedName>
</protein>
<dbReference type="Proteomes" id="UP000198915">
    <property type="component" value="Unassembled WGS sequence"/>
</dbReference>
<dbReference type="STRING" id="1884381.SAMN05518846_10777"/>
<name>A0A1I3VPM6_9BACL</name>
<dbReference type="EMBL" id="FORT01000007">
    <property type="protein sequence ID" value="SFJ96207.1"/>
    <property type="molecule type" value="Genomic_DNA"/>
</dbReference>
<dbReference type="AlphaFoldDB" id="A0A1I3VPM6"/>
<dbReference type="Gene3D" id="3.40.50.720">
    <property type="entry name" value="NAD(P)-binding Rossmann-like Domain"/>
    <property type="match status" value="1"/>
</dbReference>
<gene>
    <name evidence="2" type="ORF">SAMN05518846_10777</name>
</gene>
<dbReference type="SUPFAM" id="SSF51735">
    <property type="entry name" value="NAD(P)-binding Rossmann-fold domains"/>
    <property type="match status" value="1"/>
</dbReference>
<dbReference type="PROSITE" id="PS00061">
    <property type="entry name" value="ADH_SHORT"/>
    <property type="match status" value="1"/>
</dbReference>
<evidence type="ECO:0000313" key="2">
    <source>
        <dbReference type="EMBL" id="SFJ96207.1"/>
    </source>
</evidence>
<sequence>MTVSSRGALGGKGFPDYVASKAGVIGLTRAMAMELRTRQKWRLTLWPQDLRTHP</sequence>